<dbReference type="EMBL" id="VWLB01000007">
    <property type="protein sequence ID" value="KAA3930086.1"/>
    <property type="molecule type" value="Genomic_DNA"/>
</dbReference>
<evidence type="ECO:0000313" key="2">
    <source>
        <dbReference type="EMBL" id="KAA3953295.1"/>
    </source>
</evidence>
<dbReference type="AlphaFoldDB" id="A0A5M5CBV5"/>
<proteinExistence type="predicted"/>
<reference evidence="3 4" key="1">
    <citation type="journal article" date="2019" name="Nat. Med.">
        <title>A library of human gut bacterial isolates paired with longitudinal multiomics data enables mechanistic microbiome research.</title>
        <authorList>
            <person name="Poyet M."/>
            <person name="Groussin M."/>
            <person name="Gibbons S.M."/>
            <person name="Avila-Pacheco J."/>
            <person name="Jiang X."/>
            <person name="Kearney S.M."/>
            <person name="Perrotta A.R."/>
            <person name="Berdy B."/>
            <person name="Zhao S."/>
            <person name="Lieberman T.D."/>
            <person name="Swanson P.K."/>
            <person name="Smith M."/>
            <person name="Roesemann S."/>
            <person name="Alexander J.E."/>
            <person name="Rich S.A."/>
            <person name="Livny J."/>
            <person name="Vlamakis H."/>
            <person name="Clish C."/>
            <person name="Bullock K."/>
            <person name="Deik A."/>
            <person name="Scott J."/>
            <person name="Pierce K.A."/>
            <person name="Xavier R.J."/>
            <person name="Alm E.J."/>
        </authorList>
    </citation>
    <scope>NUCLEOTIDE SEQUENCE [LARGE SCALE GENOMIC DNA]</scope>
    <source>
        <strain evidence="1 4">BIOML-A160</strain>
        <strain evidence="2 3">BIOML-A163</strain>
    </source>
</reference>
<dbReference type="RefSeq" id="WP_008774730.1">
    <property type="nucleotide sequence ID" value="NZ_CP103100.1"/>
</dbReference>
<name>A0A5M5CBV5_BACOV</name>
<evidence type="ECO:0000313" key="3">
    <source>
        <dbReference type="Proteomes" id="UP000323717"/>
    </source>
</evidence>
<evidence type="ECO:0000313" key="4">
    <source>
        <dbReference type="Proteomes" id="UP000365824"/>
    </source>
</evidence>
<protein>
    <submittedName>
        <fullName evidence="2">Uncharacterized protein</fullName>
    </submittedName>
</protein>
<accession>A0A5M5CBV5</accession>
<dbReference type="EMBL" id="VWLE01000056">
    <property type="protein sequence ID" value="KAA3953295.1"/>
    <property type="molecule type" value="Genomic_DNA"/>
</dbReference>
<dbReference type="Proteomes" id="UP000365824">
    <property type="component" value="Unassembled WGS sequence"/>
</dbReference>
<comment type="caution">
    <text evidence="2">The sequence shown here is derived from an EMBL/GenBank/DDBJ whole genome shotgun (WGS) entry which is preliminary data.</text>
</comment>
<gene>
    <name evidence="2" type="ORF">F3D71_06315</name>
    <name evidence="1" type="ORF">F3F25_06350</name>
</gene>
<sequence>MNETIIINGCSFNLKAIKIKNFVLAGECLGDFTNKENADEMLAEKDKKTLCDAISFLFAGDSSLSDTLCEGTKDDAIEALKQIALYYQSLFKRASLMAKSVSLIAAKPKI</sequence>
<organism evidence="2 3">
    <name type="scientific">Bacteroides ovatus</name>
    <dbReference type="NCBI Taxonomy" id="28116"/>
    <lineage>
        <taxon>Bacteria</taxon>
        <taxon>Pseudomonadati</taxon>
        <taxon>Bacteroidota</taxon>
        <taxon>Bacteroidia</taxon>
        <taxon>Bacteroidales</taxon>
        <taxon>Bacteroidaceae</taxon>
        <taxon>Bacteroides</taxon>
    </lineage>
</organism>
<dbReference type="Proteomes" id="UP000323717">
    <property type="component" value="Unassembled WGS sequence"/>
</dbReference>
<evidence type="ECO:0000313" key="1">
    <source>
        <dbReference type="EMBL" id="KAA3930086.1"/>
    </source>
</evidence>